<feature type="domain" description="CHY-type" evidence="4">
    <location>
        <begin position="11"/>
        <end position="91"/>
    </location>
</feature>
<dbReference type="PANTHER" id="PTHR28082:SF1">
    <property type="entry name" value="HELPER OF TIM PROTEIN 13"/>
    <property type="match status" value="1"/>
</dbReference>
<dbReference type="InterPro" id="IPR008913">
    <property type="entry name" value="Znf_CHY"/>
</dbReference>
<dbReference type="Proteomes" id="UP000831787">
    <property type="component" value="Chromosome"/>
</dbReference>
<keyword evidence="3" id="KW-0862">Zinc</keyword>
<gene>
    <name evidence="5" type="ORF">MUN89_19380</name>
</gene>
<evidence type="ECO:0000256" key="3">
    <source>
        <dbReference type="ARBA" id="ARBA00022833"/>
    </source>
</evidence>
<keyword evidence="6" id="KW-1185">Reference proteome</keyword>
<dbReference type="SUPFAM" id="SSF161219">
    <property type="entry name" value="CHY zinc finger-like"/>
    <property type="match status" value="1"/>
</dbReference>
<evidence type="ECO:0000259" key="4">
    <source>
        <dbReference type="PROSITE" id="PS51266"/>
    </source>
</evidence>
<evidence type="ECO:0000313" key="6">
    <source>
        <dbReference type="Proteomes" id="UP000831787"/>
    </source>
</evidence>
<dbReference type="InterPro" id="IPR052604">
    <property type="entry name" value="Mito_Tim_assembly_helper"/>
</dbReference>
<keyword evidence="1" id="KW-0479">Metal-binding</keyword>
<evidence type="ECO:0000256" key="2">
    <source>
        <dbReference type="ARBA" id="ARBA00022771"/>
    </source>
</evidence>
<evidence type="ECO:0000313" key="5">
    <source>
        <dbReference type="EMBL" id="UOQ44005.1"/>
    </source>
</evidence>
<accession>A0ABY4EHR5</accession>
<dbReference type="InterPro" id="IPR016694">
    <property type="entry name" value="UCP017292"/>
</dbReference>
<dbReference type="RefSeq" id="WP_244709617.1">
    <property type="nucleotide sequence ID" value="NZ_CP095073.1"/>
</dbReference>
<dbReference type="PROSITE" id="PS51266">
    <property type="entry name" value="ZF_CHY"/>
    <property type="match status" value="1"/>
</dbReference>
<evidence type="ECO:0000256" key="1">
    <source>
        <dbReference type="ARBA" id="ARBA00022723"/>
    </source>
</evidence>
<dbReference type="PIRSF" id="PIRSF017292">
    <property type="entry name" value="UCP017292_Znf_CHY"/>
    <property type="match status" value="1"/>
</dbReference>
<reference evidence="5 6" key="1">
    <citation type="submission" date="2022-04" db="EMBL/GenBank/DDBJ databases">
        <title>Halobacillus sp. isolated from saltern.</title>
        <authorList>
            <person name="Won M."/>
            <person name="Lee C.-M."/>
            <person name="Woen H.-Y."/>
            <person name="Kwon S.-W."/>
        </authorList>
    </citation>
    <scope>NUCLEOTIDE SEQUENCE [LARGE SCALE GENOMIC DNA]</scope>
    <source>
        <strain evidence="5 6">SSBR10-3</strain>
    </source>
</reference>
<keyword evidence="2" id="KW-0863">Zinc-finger</keyword>
<dbReference type="Pfam" id="PF05495">
    <property type="entry name" value="zf-CHY"/>
    <property type="match status" value="1"/>
</dbReference>
<organism evidence="5 6">
    <name type="scientific">Halobacillus salinarum</name>
    <dbReference type="NCBI Taxonomy" id="2932257"/>
    <lineage>
        <taxon>Bacteria</taxon>
        <taxon>Bacillati</taxon>
        <taxon>Bacillota</taxon>
        <taxon>Bacilli</taxon>
        <taxon>Bacillales</taxon>
        <taxon>Bacillaceae</taxon>
        <taxon>Halobacillus</taxon>
    </lineage>
</organism>
<sequence>MDARPEVKGIKVDADTRCDHYHTDVDIVAIKFYCCQSYYACYSCHEELAGHAALRWPKEKWNEKAILCGKCSRELTILTYMESERCPHCQHPFNARCSYHFPLYFEME</sequence>
<dbReference type="InterPro" id="IPR037274">
    <property type="entry name" value="Znf_CHY_sf"/>
</dbReference>
<dbReference type="PANTHER" id="PTHR28082">
    <property type="entry name" value="ZINC FINGER PROTEIN"/>
    <property type="match status" value="1"/>
</dbReference>
<protein>
    <submittedName>
        <fullName evidence="5">CHY zinc finger protein</fullName>
    </submittedName>
</protein>
<dbReference type="EMBL" id="CP095073">
    <property type="protein sequence ID" value="UOQ44005.1"/>
    <property type="molecule type" value="Genomic_DNA"/>
</dbReference>
<proteinExistence type="predicted"/>
<name>A0ABY4EHR5_9BACI</name>